<dbReference type="OrthoDB" id="8960289at2759"/>
<accession>A0A8T2NBT7</accession>
<feature type="compositionally biased region" description="Polar residues" evidence="1">
    <location>
        <begin position="148"/>
        <end position="157"/>
    </location>
</feature>
<evidence type="ECO:0000259" key="2">
    <source>
        <dbReference type="PROSITE" id="PS50888"/>
    </source>
</evidence>
<reference evidence="3" key="1">
    <citation type="thesis" date="2021" institute="BYU ScholarsArchive" country="Provo, UT, USA">
        <title>Applications of and Algorithms for Genome Assembly and Genomic Analyses with an Emphasis on Marine Teleosts.</title>
        <authorList>
            <person name="Pickett B.D."/>
        </authorList>
    </citation>
    <scope>NUCLEOTIDE SEQUENCE</scope>
    <source>
        <strain evidence="3">HI-2016</strain>
    </source>
</reference>
<gene>
    <name evidence="3" type="ORF">JZ751_009350</name>
</gene>
<dbReference type="Proteomes" id="UP000824540">
    <property type="component" value="Unassembled WGS sequence"/>
</dbReference>
<evidence type="ECO:0000256" key="1">
    <source>
        <dbReference type="SAM" id="MobiDB-lite"/>
    </source>
</evidence>
<evidence type="ECO:0000313" key="3">
    <source>
        <dbReference type="EMBL" id="KAG9333947.1"/>
    </source>
</evidence>
<feature type="compositionally biased region" description="Pro residues" evidence="1">
    <location>
        <begin position="130"/>
        <end position="143"/>
    </location>
</feature>
<dbReference type="Gene3D" id="4.10.280.10">
    <property type="entry name" value="Helix-loop-helix DNA-binding domain"/>
    <property type="match status" value="1"/>
</dbReference>
<dbReference type="InterPro" id="IPR011598">
    <property type="entry name" value="bHLH_dom"/>
</dbReference>
<keyword evidence="4" id="KW-1185">Reference proteome</keyword>
<dbReference type="Pfam" id="PF00010">
    <property type="entry name" value="HLH"/>
    <property type="match status" value="1"/>
</dbReference>
<dbReference type="SUPFAM" id="SSF47459">
    <property type="entry name" value="HLH, helix-loop-helix DNA-binding domain"/>
    <property type="match status" value="1"/>
</dbReference>
<sequence>MSIDTLLEAARFLEWQTQQQITREEEVREKVLQEREAEKRRAESAAAAAPPVRINHVTWGEESRVEHQLTPVPPPPLPPSVPIAVIPIPVVTASPPSLAPPTPTAMTPLTAAALTPLKHRLSPAPKDDPSPPQLQRPPQPGYPPQHSGGRSTSGQQEETWRECFETLKRNIPNVDEKKTSNLSVLRSALRYIQVGPAR</sequence>
<proteinExistence type="predicted"/>
<dbReference type="AlphaFoldDB" id="A0A8T2NBT7"/>
<evidence type="ECO:0000313" key="4">
    <source>
        <dbReference type="Proteomes" id="UP000824540"/>
    </source>
</evidence>
<dbReference type="EMBL" id="JAFBMS010000168">
    <property type="protein sequence ID" value="KAG9333947.1"/>
    <property type="molecule type" value="Genomic_DNA"/>
</dbReference>
<organism evidence="3 4">
    <name type="scientific">Albula glossodonta</name>
    <name type="common">roundjaw bonefish</name>
    <dbReference type="NCBI Taxonomy" id="121402"/>
    <lineage>
        <taxon>Eukaryota</taxon>
        <taxon>Metazoa</taxon>
        <taxon>Chordata</taxon>
        <taxon>Craniata</taxon>
        <taxon>Vertebrata</taxon>
        <taxon>Euteleostomi</taxon>
        <taxon>Actinopterygii</taxon>
        <taxon>Neopterygii</taxon>
        <taxon>Teleostei</taxon>
        <taxon>Albuliformes</taxon>
        <taxon>Albulidae</taxon>
        <taxon>Albula</taxon>
    </lineage>
</organism>
<name>A0A8T2NBT7_9TELE</name>
<protein>
    <recommendedName>
        <fullName evidence="2">BHLH domain-containing protein</fullName>
    </recommendedName>
</protein>
<feature type="region of interest" description="Disordered" evidence="1">
    <location>
        <begin position="120"/>
        <end position="162"/>
    </location>
</feature>
<dbReference type="InterPro" id="IPR036638">
    <property type="entry name" value="HLH_DNA-bd_sf"/>
</dbReference>
<dbReference type="GO" id="GO:0046983">
    <property type="term" value="F:protein dimerization activity"/>
    <property type="evidence" value="ECO:0007669"/>
    <property type="project" value="InterPro"/>
</dbReference>
<comment type="caution">
    <text evidence="3">The sequence shown here is derived from an EMBL/GenBank/DDBJ whole genome shotgun (WGS) entry which is preliminary data.</text>
</comment>
<feature type="domain" description="BHLH" evidence="2">
    <location>
        <begin position="144"/>
        <end position="195"/>
    </location>
</feature>
<dbReference type="PROSITE" id="PS50888">
    <property type="entry name" value="BHLH"/>
    <property type="match status" value="1"/>
</dbReference>